<dbReference type="PANTHER" id="PTHR11527">
    <property type="entry name" value="HEAT-SHOCK PROTEIN 20 FAMILY MEMBER"/>
    <property type="match status" value="1"/>
</dbReference>
<accession>A0A1G2PXL4</accession>
<dbReference type="PROSITE" id="PS51203">
    <property type="entry name" value="CS"/>
    <property type="match status" value="1"/>
</dbReference>
<feature type="compositionally biased region" description="Basic and acidic residues" evidence="3">
    <location>
        <begin position="28"/>
        <end position="39"/>
    </location>
</feature>
<evidence type="ECO:0000256" key="1">
    <source>
        <dbReference type="PROSITE-ProRule" id="PRU00285"/>
    </source>
</evidence>
<dbReference type="Proteomes" id="UP000176951">
    <property type="component" value="Unassembled WGS sequence"/>
</dbReference>
<evidence type="ECO:0000259" key="5">
    <source>
        <dbReference type="PROSITE" id="PS51203"/>
    </source>
</evidence>
<sequence>MSDKNAKSFFERLTGTIKVSDEEITEDETVKPKRVDFKDGAASSAAKDETSQDQEQAEAVSPKITATESGKSGSWLNEAQEGQLTIDVYQTENEIVIKSTVAGVKPEDLDIAITNDMVTIRGKREKDEEVAQQNFYYQECYWGAFSRSVILPLDVAAEKSEATMKNGILTIRLPKIEKEQTKKIKVKPLA</sequence>
<dbReference type="InterPro" id="IPR007052">
    <property type="entry name" value="CS_dom"/>
</dbReference>
<organism evidence="6 7">
    <name type="scientific">Candidatus Terrybacteria bacterium RIFCSPLOWO2_01_FULL_40_23</name>
    <dbReference type="NCBI Taxonomy" id="1802366"/>
    <lineage>
        <taxon>Bacteria</taxon>
        <taxon>Candidatus Terryibacteriota</taxon>
    </lineage>
</organism>
<dbReference type="InterPro" id="IPR008978">
    <property type="entry name" value="HSP20-like_chaperone"/>
</dbReference>
<proteinExistence type="inferred from homology"/>
<dbReference type="PROSITE" id="PS01031">
    <property type="entry name" value="SHSP"/>
    <property type="match status" value="1"/>
</dbReference>
<dbReference type="AlphaFoldDB" id="A0A1G2PXL4"/>
<comment type="caution">
    <text evidence="6">The sequence shown here is derived from an EMBL/GenBank/DDBJ whole genome shotgun (WGS) entry which is preliminary data.</text>
</comment>
<feature type="compositionally biased region" description="Polar residues" evidence="3">
    <location>
        <begin position="64"/>
        <end position="73"/>
    </location>
</feature>
<comment type="similarity">
    <text evidence="1 2">Belongs to the small heat shock protein (HSP20) family.</text>
</comment>
<dbReference type="Gene3D" id="2.60.40.790">
    <property type="match status" value="1"/>
</dbReference>
<evidence type="ECO:0000256" key="2">
    <source>
        <dbReference type="RuleBase" id="RU003616"/>
    </source>
</evidence>
<feature type="region of interest" description="Disordered" evidence="3">
    <location>
        <begin position="24"/>
        <end position="73"/>
    </location>
</feature>
<feature type="domain" description="SHSP" evidence="4">
    <location>
        <begin position="77"/>
        <end position="190"/>
    </location>
</feature>
<dbReference type="Pfam" id="PF00011">
    <property type="entry name" value="HSP20"/>
    <property type="match status" value="1"/>
</dbReference>
<dbReference type="InterPro" id="IPR002068">
    <property type="entry name" value="A-crystallin/Hsp20_dom"/>
</dbReference>
<name>A0A1G2PXL4_9BACT</name>
<dbReference type="EMBL" id="MHSW01000008">
    <property type="protein sequence ID" value="OHA52529.1"/>
    <property type="molecule type" value="Genomic_DNA"/>
</dbReference>
<evidence type="ECO:0000259" key="4">
    <source>
        <dbReference type="PROSITE" id="PS01031"/>
    </source>
</evidence>
<protein>
    <submittedName>
        <fullName evidence="6">Uncharacterized protein</fullName>
    </submittedName>
</protein>
<evidence type="ECO:0000313" key="6">
    <source>
        <dbReference type="EMBL" id="OHA52529.1"/>
    </source>
</evidence>
<dbReference type="SUPFAM" id="SSF49764">
    <property type="entry name" value="HSP20-like chaperones"/>
    <property type="match status" value="1"/>
</dbReference>
<dbReference type="CDD" id="cd06464">
    <property type="entry name" value="ACD_sHsps-like"/>
    <property type="match status" value="1"/>
</dbReference>
<reference evidence="6 7" key="1">
    <citation type="journal article" date="2016" name="Nat. Commun.">
        <title>Thousands of microbial genomes shed light on interconnected biogeochemical processes in an aquifer system.</title>
        <authorList>
            <person name="Anantharaman K."/>
            <person name="Brown C.T."/>
            <person name="Hug L.A."/>
            <person name="Sharon I."/>
            <person name="Castelle C.J."/>
            <person name="Probst A.J."/>
            <person name="Thomas B.C."/>
            <person name="Singh A."/>
            <person name="Wilkins M.J."/>
            <person name="Karaoz U."/>
            <person name="Brodie E.L."/>
            <person name="Williams K.H."/>
            <person name="Hubbard S.S."/>
            <person name="Banfield J.F."/>
        </authorList>
    </citation>
    <scope>NUCLEOTIDE SEQUENCE [LARGE SCALE GENOMIC DNA]</scope>
</reference>
<feature type="domain" description="CS" evidence="5">
    <location>
        <begin position="81"/>
        <end position="187"/>
    </location>
</feature>
<gene>
    <name evidence="6" type="ORF">A3A97_03890</name>
</gene>
<evidence type="ECO:0000313" key="7">
    <source>
        <dbReference type="Proteomes" id="UP000176951"/>
    </source>
</evidence>
<evidence type="ECO:0000256" key="3">
    <source>
        <dbReference type="SAM" id="MobiDB-lite"/>
    </source>
</evidence>
<dbReference type="InterPro" id="IPR031107">
    <property type="entry name" value="Small_HSP"/>
</dbReference>